<keyword evidence="7" id="KW-1185">Reference proteome</keyword>
<evidence type="ECO:0000259" key="5">
    <source>
        <dbReference type="SMART" id="SM01144"/>
    </source>
</evidence>
<proteinExistence type="predicted"/>
<protein>
    <recommendedName>
        <fullName evidence="1">tRNA-uridine aminocarboxypropyltransferase</fullName>
        <ecNumber evidence="1">2.5.1.25</ecNumber>
    </recommendedName>
</protein>
<feature type="domain" description="DTW" evidence="5">
    <location>
        <begin position="1"/>
        <end position="158"/>
    </location>
</feature>
<keyword evidence="4" id="KW-0819">tRNA processing</keyword>
<dbReference type="PANTHER" id="PTHR21392:SF1">
    <property type="entry name" value="TRNA-URIDINE AMINOCARBOXYPROPYLTRANSFERASE"/>
    <property type="match status" value="1"/>
</dbReference>
<evidence type="ECO:0000313" key="6">
    <source>
        <dbReference type="EMBL" id="MCZ2720592.1"/>
    </source>
</evidence>
<organism evidence="6 7">
    <name type="scientific">Marinomonas phaeophyticola</name>
    <dbReference type="NCBI Taxonomy" id="3004091"/>
    <lineage>
        <taxon>Bacteria</taxon>
        <taxon>Pseudomonadati</taxon>
        <taxon>Pseudomonadota</taxon>
        <taxon>Gammaproteobacteria</taxon>
        <taxon>Oceanospirillales</taxon>
        <taxon>Oceanospirillaceae</taxon>
        <taxon>Marinomonas</taxon>
    </lineage>
</organism>
<sequence>MRITLLTHLRELNKCTATGPLVKQVLSTHCNIIEWRRKEPNKELMSLDPSTTALVFPVIETATWPISRLTETELPGIHHFIILDGTWQEAQKMYHKSPYLHSLPHYELNTEYQSEYRLRRNQKAVGLCTAEVAIEILKRKGLNKESGALYQRFTHFNT</sequence>
<evidence type="ECO:0000313" key="7">
    <source>
        <dbReference type="Proteomes" id="UP001149719"/>
    </source>
</evidence>
<dbReference type="PANTHER" id="PTHR21392">
    <property type="entry name" value="TRNA-URIDINE AMINOCARBOXYPROPYLTRANSFERASE 2"/>
    <property type="match status" value="1"/>
</dbReference>
<dbReference type="Proteomes" id="UP001149719">
    <property type="component" value="Unassembled WGS sequence"/>
</dbReference>
<evidence type="ECO:0000256" key="2">
    <source>
        <dbReference type="ARBA" id="ARBA00022679"/>
    </source>
</evidence>
<dbReference type="RefSeq" id="WP_269122622.1">
    <property type="nucleotide sequence ID" value="NZ_JAPUBN010000010.1"/>
</dbReference>
<accession>A0ABT4JQE7</accession>
<gene>
    <name evidence="6" type="ORF">O1D97_02750</name>
</gene>
<evidence type="ECO:0000256" key="1">
    <source>
        <dbReference type="ARBA" id="ARBA00012386"/>
    </source>
</evidence>
<keyword evidence="2" id="KW-0808">Transferase</keyword>
<evidence type="ECO:0000256" key="4">
    <source>
        <dbReference type="ARBA" id="ARBA00022694"/>
    </source>
</evidence>
<dbReference type="SMART" id="SM01144">
    <property type="entry name" value="DTW"/>
    <property type="match status" value="1"/>
</dbReference>
<dbReference type="EC" id="2.5.1.25" evidence="1"/>
<dbReference type="InterPro" id="IPR039262">
    <property type="entry name" value="DTWD2/TAPT"/>
</dbReference>
<comment type="caution">
    <text evidence="6">The sequence shown here is derived from an EMBL/GenBank/DDBJ whole genome shotgun (WGS) entry which is preliminary data.</text>
</comment>
<reference evidence="6" key="1">
    <citation type="submission" date="2022-12" db="EMBL/GenBank/DDBJ databases">
        <title>Marinomonas 15G1-11 sp. nov, isolated from marine algae.</title>
        <authorList>
            <person name="Butt M."/>
            <person name="Choi D.G."/>
            <person name="Kim J.M."/>
            <person name="Lee J.K."/>
            <person name="Baek J.H."/>
            <person name="Jeon C.O."/>
        </authorList>
    </citation>
    <scope>NUCLEOTIDE SEQUENCE</scope>
    <source>
        <strain evidence="6">15G1-11</strain>
    </source>
</reference>
<name>A0ABT4JQE7_9GAMM</name>
<keyword evidence="3" id="KW-0949">S-adenosyl-L-methionine</keyword>
<evidence type="ECO:0000256" key="3">
    <source>
        <dbReference type="ARBA" id="ARBA00022691"/>
    </source>
</evidence>
<dbReference type="InterPro" id="IPR005636">
    <property type="entry name" value="DTW"/>
</dbReference>
<dbReference type="EMBL" id="JAPUBN010000010">
    <property type="protein sequence ID" value="MCZ2720592.1"/>
    <property type="molecule type" value="Genomic_DNA"/>
</dbReference>
<dbReference type="Pfam" id="PF03942">
    <property type="entry name" value="DTW"/>
    <property type="match status" value="1"/>
</dbReference>